<sequence>MASSDSLRRWFCRLCWGVLLLAPSTPSLGAAVPDATAAVAVGFGHSSCGQPPSDHLTPAASAVSPSLHRAVAIAVGFSAGSPVHRRFVTAARTYVVRVPNLITAAANVLEVYIVRIQEEASPSLAHKAAAEPKGGGAVLAGISGASLELVCHYRLHGNVESLGVLPNGATDGGKRRDSIILTFRDAKILVLEFDESIYGLRTSSMHCFEGSDWVHLRRGREFFPRGPLVKVDPLGRCAAVLAYGLQMIVLKAAEASTGLTAPAEDSTFRAAAASRIESSYICGLQDLDMKHVKDFIFIHGYIEPVVVILHEHELTWAGRVAWKHHTCMVSALSVNTTLKQHPLIWSAMNLPHDAYKLLAVPSPIGGVLVIGANTIHYHSQSASCHLGLNNFAVPADGSQEMPRSGFTTELVAATATWLTNDVAVFFSKSGELLLLTLVYDGRVVQRLELMKSRASVLTSDITTIGSSFFFLGSRLGDSLLVQYYSGIGAPTLSPGVKEEVGDIESDASSMKRLRRSPSDALQDLITSEELTFYGTGPNNAQIAQKNFTFAVRDSLLNIGPLKDFSYGLRINGDPNATGVAKQSNYELVSCSFILQFKLAYQLVTNALLKVLYAALAMEKMVLSHDSSKGVADEDEYHAYLIISLENRTMVLQTANNLEEVTENVDYYVQGTTVAAGNLFGRRRVIQVFARGARILDGAFMTQDLSLKSSNTEMNAASDGATVSSVSIADPYVLLRMNDGSIQLLVGDPYTCSVSVINPPASENSDKLVLACTLYLDKGPEPWIRKTSTDAWLSTGIGEAIDGADGSTHDHGDVHCVLCYGNGDLEIFDVPNFNTNNHINLTDKCSEDIGQIRKEATHNIKVVELSMQRWDSEHNRPFLLGILSDGTILCYHAYIYEVSDNTSKTEGVVSSQNSVNLSNTNASRLKNLRFVRVPLDTYAKEETPSGVCSQPITVFKNVGGLQGFFLSGSRPMWFMMFRERLRMHPQGCDGPIVAFTVLHNVNCNHGFICITSEGALKICQLPALSYDNYWPVQKLLGVLADWAEGDSTSSYLFCREELYPVIVSVPVLKPLNQVISSLVDQEVGNQFEHDNINMEGTYPMEEFEVRIMEPEKINGPWQTRATIPMQTSEHALTVRVVTWSDICGISIVPVVFMYSHNTTAQRNETLLAIGTAYVQGEDVAARGRILLYSVERISDNIQVKSFHVTEVYSKELKGAISALASLRGHLLLASGPKIILHKWTGSELNGVAFHDVSPLYVMSLNIVKNFILLGDIHKSIYFLSWKEQGSQLNLLAKDFGSLDCLATEFLIDGSTLSLTVSDDQKNVQLLPASADRTMPGSDKTNRFALLFGTLEGSIAPLEELTFRRLQSLQKKLVDSVSHVAGLNPRSFRHFLSNGKAHRPGPDSIVDCELLVHFEMLALEDQLGSAIQIVVGLPNVGRRPRRCWCCCAQAKGAKGLSTLQGGSGVAVQGVVPRVAVQGLVPRVAVQGLGNLTLVSMFVNMFAANGVLKKDKGLQNAKQPEGLQALQLAFEINWPCRVLCLGFAEKDKGVPKKDKGVQNAKQPKAKEEPPKMFYLCNFIVVWFVVTFGVFMAKTRQCVGSVATVLMTIIRAALSCVLAL</sequence>
<dbReference type="Pfam" id="PF03178">
    <property type="entry name" value="CPSF_A"/>
    <property type="match status" value="2"/>
</dbReference>
<keyword evidence="3" id="KW-0472">Membrane</keyword>
<feature type="signal peptide" evidence="4">
    <location>
        <begin position="1"/>
        <end position="29"/>
    </location>
</feature>
<feature type="domain" description="RSE1/DDB1/CPSF1 second beta-propeller" evidence="7">
    <location>
        <begin position="632"/>
        <end position="1020"/>
    </location>
</feature>
<evidence type="ECO:0008006" key="10">
    <source>
        <dbReference type="Google" id="ProtNLM"/>
    </source>
</evidence>
<name>A0A8X8Y6T7_SALSN</name>
<evidence type="ECO:0000259" key="7">
    <source>
        <dbReference type="Pfam" id="PF23726"/>
    </source>
</evidence>
<comment type="caution">
    <text evidence="8">The sequence shown here is derived from an EMBL/GenBank/DDBJ whole genome shotgun (WGS) entry which is preliminary data.</text>
</comment>
<keyword evidence="4" id="KW-0732">Signal</keyword>
<keyword evidence="3" id="KW-1133">Transmembrane helix</keyword>
<keyword evidence="3" id="KW-0812">Transmembrane</keyword>
<keyword evidence="9" id="KW-1185">Reference proteome</keyword>
<comment type="subcellular location">
    <subcellularLocation>
        <location evidence="1">Nucleus</location>
    </subcellularLocation>
</comment>
<organism evidence="8">
    <name type="scientific">Salvia splendens</name>
    <name type="common">Scarlet sage</name>
    <dbReference type="NCBI Taxonomy" id="180675"/>
    <lineage>
        <taxon>Eukaryota</taxon>
        <taxon>Viridiplantae</taxon>
        <taxon>Streptophyta</taxon>
        <taxon>Embryophyta</taxon>
        <taxon>Tracheophyta</taxon>
        <taxon>Spermatophyta</taxon>
        <taxon>Magnoliopsida</taxon>
        <taxon>eudicotyledons</taxon>
        <taxon>Gunneridae</taxon>
        <taxon>Pentapetalae</taxon>
        <taxon>asterids</taxon>
        <taxon>lamiids</taxon>
        <taxon>Lamiales</taxon>
        <taxon>Lamiaceae</taxon>
        <taxon>Nepetoideae</taxon>
        <taxon>Mentheae</taxon>
        <taxon>Salviinae</taxon>
        <taxon>Salvia</taxon>
        <taxon>Salvia subgen. Calosphace</taxon>
        <taxon>core Calosphace</taxon>
    </lineage>
</organism>
<dbReference type="GO" id="GO:0003676">
    <property type="term" value="F:nucleic acid binding"/>
    <property type="evidence" value="ECO:0007669"/>
    <property type="project" value="InterPro"/>
</dbReference>
<accession>A0A8X8Y6T7</accession>
<dbReference type="InterPro" id="IPR018846">
    <property type="entry name" value="Beta-prop_RSE1/DDB1/CPSF1_1st"/>
</dbReference>
<feature type="domain" description="RSE1/DDB1/CPSF1 C-terminal" evidence="5">
    <location>
        <begin position="1102"/>
        <end position="1326"/>
    </location>
</feature>
<reference evidence="8" key="2">
    <citation type="submission" date="2020-08" db="EMBL/GenBank/DDBJ databases">
        <title>Plant Genome Project.</title>
        <authorList>
            <person name="Zhang R.-G."/>
        </authorList>
    </citation>
    <scope>NUCLEOTIDE SEQUENCE</scope>
    <source>
        <strain evidence="8">Huo1</strain>
        <tissue evidence="8">Leaf</tissue>
    </source>
</reference>
<dbReference type="GO" id="GO:0005634">
    <property type="term" value="C:nucleus"/>
    <property type="evidence" value="ECO:0007669"/>
    <property type="project" value="UniProtKB-SubCell"/>
</dbReference>
<dbReference type="InterPro" id="IPR050358">
    <property type="entry name" value="RSE1/DDB1/CFT1"/>
</dbReference>
<dbReference type="InterPro" id="IPR015943">
    <property type="entry name" value="WD40/YVTN_repeat-like_dom_sf"/>
</dbReference>
<feature type="transmembrane region" description="Helical" evidence="3">
    <location>
        <begin position="1485"/>
        <end position="1505"/>
    </location>
</feature>
<feature type="domain" description="RSE1/DDB1/CPSF1 first beta-propeller" evidence="6">
    <location>
        <begin position="146"/>
        <end position="483"/>
    </location>
</feature>
<dbReference type="EMBL" id="PNBA02000005">
    <property type="protein sequence ID" value="KAG6425724.1"/>
    <property type="molecule type" value="Genomic_DNA"/>
</dbReference>
<evidence type="ECO:0000256" key="4">
    <source>
        <dbReference type="SAM" id="SignalP"/>
    </source>
</evidence>
<dbReference type="Gene3D" id="2.130.10.10">
    <property type="entry name" value="YVTN repeat-like/Quinoprotein amine dehydrogenase"/>
    <property type="match status" value="2"/>
</dbReference>
<keyword evidence="2" id="KW-0539">Nucleus</keyword>
<evidence type="ECO:0000256" key="3">
    <source>
        <dbReference type="SAM" id="Phobius"/>
    </source>
</evidence>
<evidence type="ECO:0000259" key="6">
    <source>
        <dbReference type="Pfam" id="PF10433"/>
    </source>
</evidence>
<evidence type="ECO:0000256" key="2">
    <source>
        <dbReference type="ARBA" id="ARBA00023242"/>
    </source>
</evidence>
<gene>
    <name evidence="8" type="ORF">SASPL_116170</name>
</gene>
<dbReference type="InterPro" id="IPR058543">
    <property type="entry name" value="Beta-prop_RSE1/DDB1/CPSF1_2nd"/>
</dbReference>
<feature type="domain" description="RSE1/DDB1/CPSF1 C-terminal" evidence="5">
    <location>
        <begin position="1335"/>
        <end position="1413"/>
    </location>
</feature>
<reference evidence="8" key="1">
    <citation type="submission" date="2018-01" db="EMBL/GenBank/DDBJ databases">
        <authorList>
            <person name="Mao J.F."/>
        </authorList>
    </citation>
    <scope>NUCLEOTIDE SEQUENCE</scope>
    <source>
        <strain evidence="8">Huo1</strain>
        <tissue evidence="8">Leaf</tissue>
    </source>
</reference>
<protein>
    <recommendedName>
        <fullName evidence="10">Cleavage and polyadenylation specificity factor subunit 1</fullName>
    </recommendedName>
</protein>
<dbReference type="PANTHER" id="PTHR10644">
    <property type="entry name" value="DNA REPAIR/RNA PROCESSING CPSF FAMILY"/>
    <property type="match status" value="1"/>
</dbReference>
<dbReference type="FunFam" id="2.130.10.10:FF:000402">
    <property type="entry name" value="Cleavage and polyadenylation specificity factor subunit 1"/>
    <property type="match status" value="1"/>
</dbReference>
<dbReference type="Pfam" id="PF10433">
    <property type="entry name" value="Beta-prop_RSE1_1st"/>
    <property type="match status" value="1"/>
</dbReference>
<dbReference type="InterPro" id="IPR004871">
    <property type="entry name" value="RSE1/DDB1/CPSF1_C"/>
</dbReference>
<evidence type="ECO:0000256" key="1">
    <source>
        <dbReference type="ARBA" id="ARBA00004123"/>
    </source>
</evidence>
<evidence type="ECO:0000313" key="8">
    <source>
        <dbReference type="EMBL" id="KAG6425724.1"/>
    </source>
</evidence>
<feature type="chain" id="PRO_5036455014" description="Cleavage and polyadenylation specificity factor subunit 1" evidence="4">
    <location>
        <begin position="30"/>
        <end position="1616"/>
    </location>
</feature>
<feature type="transmembrane region" description="Helical" evidence="3">
    <location>
        <begin position="1569"/>
        <end position="1589"/>
    </location>
</feature>
<feature type="transmembrane region" description="Helical" evidence="3">
    <location>
        <begin position="1595"/>
        <end position="1615"/>
    </location>
</feature>
<evidence type="ECO:0000313" key="9">
    <source>
        <dbReference type="Proteomes" id="UP000298416"/>
    </source>
</evidence>
<evidence type="ECO:0000259" key="5">
    <source>
        <dbReference type="Pfam" id="PF03178"/>
    </source>
</evidence>
<dbReference type="Pfam" id="PF23726">
    <property type="entry name" value="Beta-prop_RSE1_2nd"/>
    <property type="match status" value="1"/>
</dbReference>
<proteinExistence type="predicted"/>
<dbReference type="Proteomes" id="UP000298416">
    <property type="component" value="Unassembled WGS sequence"/>
</dbReference>